<feature type="transmembrane region" description="Helical" evidence="1">
    <location>
        <begin position="7"/>
        <end position="28"/>
    </location>
</feature>
<protein>
    <submittedName>
        <fullName evidence="2">Uncharacterized protein</fullName>
    </submittedName>
</protein>
<sequence>MESENHPIVTALIVIAFLAITGGVFIGITEYEQTVVGEFGEVETTTSWIALITWVAYGIIVGILFFAMAEVIRLLHEKNVISERSQKILREVNRELQTLNKKE</sequence>
<proteinExistence type="predicted"/>
<dbReference type="RefSeq" id="WP_144088020.1">
    <property type="nucleotide sequence ID" value="NZ_VMHE01000004.1"/>
</dbReference>
<name>A0A556PPU6_9BACI</name>
<keyword evidence="3" id="KW-1185">Reference proteome</keyword>
<reference evidence="2 3" key="1">
    <citation type="submission" date="2019-07" db="EMBL/GenBank/DDBJ databases">
        <title>Allobacillus sp. nov. SKP isolated from shrimp paste of Euphausiacea.</title>
        <authorList>
            <person name="Kanchanasin P."/>
            <person name="Tanasupawat S."/>
            <person name="Shi W."/>
            <person name="Wu L."/>
            <person name="Ma J."/>
        </authorList>
    </citation>
    <scope>NUCLEOTIDE SEQUENCE [LARGE SCALE GENOMIC DNA]</scope>
    <source>
        <strain evidence="2 3">SKP4-8</strain>
    </source>
</reference>
<dbReference type="EMBL" id="VMHE01000004">
    <property type="protein sequence ID" value="TSJ66413.1"/>
    <property type="molecule type" value="Genomic_DNA"/>
</dbReference>
<gene>
    <name evidence="2" type="ORF">FPQ13_03930</name>
</gene>
<keyword evidence="1" id="KW-0812">Transmembrane</keyword>
<accession>A0A556PPU6</accession>
<keyword evidence="1" id="KW-1133">Transmembrane helix</keyword>
<keyword evidence="1" id="KW-0472">Membrane</keyword>
<dbReference type="AlphaFoldDB" id="A0A556PPU6"/>
<dbReference type="OrthoDB" id="2719693at2"/>
<feature type="transmembrane region" description="Helical" evidence="1">
    <location>
        <begin position="48"/>
        <end position="69"/>
    </location>
</feature>
<evidence type="ECO:0000256" key="1">
    <source>
        <dbReference type="SAM" id="Phobius"/>
    </source>
</evidence>
<organism evidence="2 3">
    <name type="scientific">Allobacillus salarius</name>
    <dbReference type="NCBI Taxonomy" id="1955272"/>
    <lineage>
        <taxon>Bacteria</taxon>
        <taxon>Bacillati</taxon>
        <taxon>Bacillota</taxon>
        <taxon>Bacilli</taxon>
        <taxon>Bacillales</taxon>
        <taxon>Bacillaceae</taxon>
        <taxon>Allobacillus</taxon>
    </lineage>
</organism>
<comment type="caution">
    <text evidence="2">The sequence shown here is derived from an EMBL/GenBank/DDBJ whole genome shotgun (WGS) entry which is preliminary data.</text>
</comment>
<dbReference type="Proteomes" id="UP000316425">
    <property type="component" value="Unassembled WGS sequence"/>
</dbReference>
<evidence type="ECO:0000313" key="2">
    <source>
        <dbReference type="EMBL" id="TSJ66413.1"/>
    </source>
</evidence>
<evidence type="ECO:0000313" key="3">
    <source>
        <dbReference type="Proteomes" id="UP000316425"/>
    </source>
</evidence>